<proteinExistence type="inferred from homology"/>
<dbReference type="InterPro" id="IPR011645">
    <property type="entry name" value="HNOB_dom_associated"/>
</dbReference>
<comment type="subcellular location">
    <subcellularLocation>
        <location evidence="1">Cytoplasm</location>
    </subcellularLocation>
</comment>
<dbReference type="GO" id="GO:0005525">
    <property type="term" value="F:GTP binding"/>
    <property type="evidence" value="ECO:0007669"/>
    <property type="project" value="UniProtKB-KW"/>
</dbReference>
<name>A0A1D2MFH4_ORCCI</name>
<dbReference type="EMBL" id="LJIJ01001465">
    <property type="protein sequence ID" value="ODM91644.1"/>
    <property type="molecule type" value="Genomic_DNA"/>
</dbReference>
<keyword evidence="3" id="KW-0963">Cytoplasm</keyword>
<dbReference type="SMART" id="SM00044">
    <property type="entry name" value="CYCc"/>
    <property type="match status" value="1"/>
</dbReference>
<dbReference type="GO" id="GO:0004383">
    <property type="term" value="F:guanylate cyclase activity"/>
    <property type="evidence" value="ECO:0007669"/>
    <property type="project" value="UniProtKB-EC"/>
</dbReference>
<reference evidence="12 13" key="1">
    <citation type="journal article" date="2016" name="Genome Biol. Evol.">
        <title>Gene Family Evolution Reflects Adaptation to Soil Environmental Stressors in the Genome of the Collembolan Orchesella cincta.</title>
        <authorList>
            <person name="Faddeeva-Vakhrusheva A."/>
            <person name="Derks M.F."/>
            <person name="Anvar S.Y."/>
            <person name="Agamennone V."/>
            <person name="Suring W."/>
            <person name="Smit S."/>
            <person name="van Straalen N.M."/>
            <person name="Roelofs D."/>
        </authorList>
    </citation>
    <scope>NUCLEOTIDE SEQUENCE [LARGE SCALE GENOMIC DNA]</scope>
    <source>
        <tissue evidence="12">Mixed pool</tissue>
    </source>
</reference>
<dbReference type="SUPFAM" id="SSF55073">
    <property type="entry name" value="Nucleotide cyclase"/>
    <property type="match status" value="1"/>
</dbReference>
<evidence type="ECO:0000256" key="4">
    <source>
        <dbReference type="ARBA" id="ARBA00022741"/>
    </source>
</evidence>
<sequence>MYGLLIENLASFIRVQWGEGKWDSVRKHAGVDAPSFSIHHVYAETLLTRLARSACQILGVDEKSFFEAMGVYFVEYVGHYGYDQMMCVLGRHLRDFLNGLDNLHEYLKFSYTKMRAPSFYCDSETANGLRLHYRSKRRGFVWYTMGQIKQVAKHFYDQDIEIELISEELDGETMHNIFQLTFDNQAFVEHESLTSVMRKESQLPIRASIIFELFPFCIVFSTEMVITYTGHALLTILKELVGQTMGEAFEILRPLIAFSFNTIMERRNNIFELVTTSPIKEENLDDILEDETVEGVHLRLRGQMLFMEEWNMMLFLANPNLPDLPSLVAAGIFINDLSLHDCSRDLVLAGTQQSVELKLALDQEQHKSKKLEESMKKLDDEMKRTDELLYQMIPKQVADRLRKGESAVATCEVFEKTTILFSDVVTFTDICSRITPMQVVAMLNHMYSLFDQLTERNGVYKVETIGDSYMVVCGAPTQEPNHAERIADMAMDMIDASQAIKDPSREGEHLKLRVGCHSGMVVAGVVGVKMPRYCLFGDTVNTASRMESTSEASKIQISEFCKAQLAPTYKVELRGTVNVKGKGEMSTFWLHGREARVPLTKVQAGSFDWSDPSAQQSRRYSKSSDKGSRKSSVISTTEATETKSRDASRATTPLPPQKESASEQPKVTPPPKVESQPSTSKAATPAPQPKVAPPLIKTPAITSEPQPPSPEPPTDASESRKTLKPQKTLSVEQDAAGNKMELNAPGKDLYRQARRLSLAIRSRSPSPAASERGRSNATRKTSNSSTTSSIEQKPEVKNGDNKDQASTSSKKVTLVRQVTLVDLPKKLAEVMNKPSDTVNIVKVQAPKNISVTDPSGKTSEEDIIMIVPATPTNSQSSEDITASANENGDGVDGEQDRESFLINVKMKKGNRDNGPNGKPKGLRTTINGIAVGISRLPKNQALRKKLRENKIAVVTADVLTDIGCVAFADKQKQVISQACSIL</sequence>
<evidence type="ECO:0000256" key="2">
    <source>
        <dbReference type="ARBA" id="ARBA00012202"/>
    </source>
</evidence>
<dbReference type="EC" id="4.6.1.2" evidence="2"/>
<feature type="coiled-coil region" evidence="9">
    <location>
        <begin position="361"/>
        <end position="388"/>
    </location>
</feature>
<gene>
    <name evidence="12" type="ORF">Ocin01_15038</name>
</gene>
<dbReference type="InterPro" id="IPR024096">
    <property type="entry name" value="NO_sig/Golgi_transp_ligand-bd"/>
</dbReference>
<evidence type="ECO:0000256" key="7">
    <source>
        <dbReference type="ARBA" id="ARBA00023293"/>
    </source>
</evidence>
<dbReference type="Gene3D" id="3.30.70.1230">
    <property type="entry name" value="Nucleotide cyclase"/>
    <property type="match status" value="1"/>
</dbReference>
<dbReference type="Gene3D" id="3.30.450.260">
    <property type="entry name" value="Haem NO binding associated domain"/>
    <property type="match status" value="1"/>
</dbReference>
<keyword evidence="13" id="KW-1185">Reference proteome</keyword>
<dbReference type="InterPro" id="IPR029787">
    <property type="entry name" value="Nucleotide_cyclase"/>
</dbReference>
<dbReference type="AlphaFoldDB" id="A0A1D2MFH4"/>
<dbReference type="FunFam" id="3.30.70.1230:FF:000007">
    <property type="entry name" value="Guanylate cyclase soluble subunit alpha-3"/>
    <property type="match status" value="1"/>
</dbReference>
<dbReference type="OrthoDB" id="6127067at2759"/>
<dbReference type="InterPro" id="IPR001054">
    <property type="entry name" value="A/G_cyclase"/>
</dbReference>
<dbReference type="GO" id="GO:0020037">
    <property type="term" value="F:heme binding"/>
    <property type="evidence" value="ECO:0007669"/>
    <property type="project" value="InterPro"/>
</dbReference>
<keyword evidence="4" id="KW-0547">Nucleotide-binding</keyword>
<evidence type="ECO:0000313" key="13">
    <source>
        <dbReference type="Proteomes" id="UP000094527"/>
    </source>
</evidence>
<feature type="compositionally biased region" description="Low complexity" evidence="10">
    <location>
        <begin position="755"/>
        <end position="789"/>
    </location>
</feature>
<dbReference type="STRING" id="48709.A0A1D2MFH4"/>
<evidence type="ECO:0000256" key="1">
    <source>
        <dbReference type="ARBA" id="ARBA00004496"/>
    </source>
</evidence>
<dbReference type="Gene3D" id="3.90.1520.10">
    <property type="entry name" value="H-NOX domain"/>
    <property type="match status" value="1"/>
</dbReference>
<evidence type="ECO:0000256" key="8">
    <source>
        <dbReference type="RuleBase" id="RU000405"/>
    </source>
</evidence>
<dbReference type="PROSITE" id="PS00452">
    <property type="entry name" value="GUANYLATE_CYCLASE_1"/>
    <property type="match status" value="1"/>
</dbReference>
<dbReference type="CDD" id="cd07302">
    <property type="entry name" value="CHD"/>
    <property type="match status" value="1"/>
</dbReference>
<evidence type="ECO:0000256" key="5">
    <source>
        <dbReference type="ARBA" id="ARBA00023134"/>
    </source>
</evidence>
<keyword evidence="5" id="KW-0342">GTP-binding</keyword>
<keyword evidence="9" id="KW-0175">Coiled coil</keyword>
<feature type="domain" description="Guanylate cyclase" evidence="11">
    <location>
        <begin position="418"/>
        <end position="547"/>
    </location>
</feature>
<dbReference type="PANTHER" id="PTHR45655">
    <property type="entry name" value="GUANYLATE CYCLASE SOLUBLE SUBUNIT BETA-2"/>
    <property type="match status" value="1"/>
</dbReference>
<dbReference type="InterPro" id="IPR038158">
    <property type="entry name" value="H-NOX_domain_sf"/>
</dbReference>
<feature type="region of interest" description="Disordered" evidence="10">
    <location>
        <begin position="606"/>
        <end position="810"/>
    </location>
</feature>
<dbReference type="SUPFAM" id="SSF111126">
    <property type="entry name" value="Ligand-binding domain in the NO signalling and Golgi transport"/>
    <property type="match status" value="1"/>
</dbReference>
<feature type="region of interest" description="Disordered" evidence="10">
    <location>
        <begin position="871"/>
        <end position="894"/>
    </location>
</feature>
<protein>
    <recommendedName>
        <fullName evidence="2">guanylate cyclase</fullName>
        <ecNumber evidence="2">4.6.1.2</ecNumber>
    </recommendedName>
</protein>
<evidence type="ECO:0000256" key="9">
    <source>
        <dbReference type="SAM" id="Coils"/>
    </source>
</evidence>
<dbReference type="Gene3D" id="6.10.250.780">
    <property type="match status" value="1"/>
</dbReference>
<evidence type="ECO:0000259" key="11">
    <source>
        <dbReference type="PROSITE" id="PS50125"/>
    </source>
</evidence>
<evidence type="ECO:0000256" key="10">
    <source>
        <dbReference type="SAM" id="MobiDB-lite"/>
    </source>
</evidence>
<evidence type="ECO:0000313" key="12">
    <source>
        <dbReference type="EMBL" id="ODM91644.1"/>
    </source>
</evidence>
<comment type="similarity">
    <text evidence="8">Belongs to the adenylyl cyclase class-4/guanylyl cyclase family.</text>
</comment>
<organism evidence="12 13">
    <name type="scientific">Orchesella cincta</name>
    <name type="common">Springtail</name>
    <name type="synonym">Podura cincta</name>
    <dbReference type="NCBI Taxonomy" id="48709"/>
    <lineage>
        <taxon>Eukaryota</taxon>
        <taxon>Metazoa</taxon>
        <taxon>Ecdysozoa</taxon>
        <taxon>Arthropoda</taxon>
        <taxon>Hexapoda</taxon>
        <taxon>Collembola</taxon>
        <taxon>Entomobryomorpha</taxon>
        <taxon>Entomobryoidea</taxon>
        <taxon>Orchesellidae</taxon>
        <taxon>Orchesellinae</taxon>
        <taxon>Orchesella</taxon>
    </lineage>
</organism>
<dbReference type="InterPro" id="IPR042463">
    <property type="entry name" value="HNOB_dom_associated_sf"/>
</dbReference>
<dbReference type="GO" id="GO:0070026">
    <property type="term" value="F:nitric oxide binding"/>
    <property type="evidence" value="ECO:0007669"/>
    <property type="project" value="TreeGrafter"/>
</dbReference>
<feature type="compositionally biased region" description="Basic and acidic residues" evidence="10">
    <location>
        <begin position="792"/>
        <end position="803"/>
    </location>
</feature>
<dbReference type="GO" id="GO:0008074">
    <property type="term" value="C:guanylate cyclase complex, soluble"/>
    <property type="evidence" value="ECO:0007669"/>
    <property type="project" value="TreeGrafter"/>
</dbReference>
<dbReference type="Pfam" id="PF00211">
    <property type="entry name" value="Guanylate_cyc"/>
    <property type="match status" value="1"/>
</dbReference>
<keyword evidence="7" id="KW-0141">cGMP biosynthesis</keyword>
<feature type="compositionally biased region" description="Polar residues" evidence="10">
    <location>
        <begin position="871"/>
        <end position="886"/>
    </location>
</feature>
<dbReference type="InterPro" id="IPR011644">
    <property type="entry name" value="Heme_NO-bd"/>
</dbReference>
<dbReference type="GO" id="GO:0019826">
    <property type="term" value="F:oxygen sensor activity"/>
    <property type="evidence" value="ECO:0007669"/>
    <property type="project" value="TreeGrafter"/>
</dbReference>
<dbReference type="GO" id="GO:0038060">
    <property type="term" value="P:nitric oxide-cGMP-mediated signaling"/>
    <property type="evidence" value="ECO:0007669"/>
    <property type="project" value="TreeGrafter"/>
</dbReference>
<dbReference type="Proteomes" id="UP000094527">
    <property type="component" value="Unassembled WGS sequence"/>
</dbReference>
<dbReference type="Pfam" id="PF07701">
    <property type="entry name" value="HNOBA"/>
    <property type="match status" value="1"/>
</dbReference>
<comment type="caution">
    <text evidence="12">The sequence shown here is derived from an EMBL/GenBank/DDBJ whole genome shotgun (WGS) entry which is preliminary data.</text>
</comment>
<evidence type="ECO:0000256" key="6">
    <source>
        <dbReference type="ARBA" id="ARBA00023239"/>
    </source>
</evidence>
<keyword evidence="6 8" id="KW-0456">Lyase</keyword>
<accession>A0A1D2MFH4</accession>
<dbReference type="Pfam" id="PF07700">
    <property type="entry name" value="HNOB"/>
    <property type="match status" value="1"/>
</dbReference>
<dbReference type="GO" id="GO:0070482">
    <property type="term" value="P:response to oxygen levels"/>
    <property type="evidence" value="ECO:0007669"/>
    <property type="project" value="TreeGrafter"/>
</dbReference>
<dbReference type="PANTHER" id="PTHR45655:SF10">
    <property type="entry name" value="SOLUBLE GUANYLATE CYCLASE 88E"/>
    <property type="match status" value="1"/>
</dbReference>
<dbReference type="InterPro" id="IPR018297">
    <property type="entry name" value="A/G_cyclase_CS"/>
</dbReference>
<evidence type="ECO:0000256" key="3">
    <source>
        <dbReference type="ARBA" id="ARBA00022490"/>
    </source>
</evidence>
<dbReference type="PROSITE" id="PS50125">
    <property type="entry name" value="GUANYLATE_CYCLASE_2"/>
    <property type="match status" value="1"/>
</dbReference>